<dbReference type="Proteomes" id="UP000287651">
    <property type="component" value="Unassembled WGS sequence"/>
</dbReference>
<evidence type="ECO:0000256" key="1">
    <source>
        <dbReference type="SAM" id="MobiDB-lite"/>
    </source>
</evidence>
<gene>
    <name evidence="3" type="ORF">B296_00057654</name>
</gene>
<protein>
    <submittedName>
        <fullName evidence="3">Uncharacterized protein</fullName>
    </submittedName>
</protein>
<keyword evidence="2" id="KW-0812">Transmembrane</keyword>
<dbReference type="EMBL" id="AMZH03021226">
    <property type="protein sequence ID" value="RRT38430.1"/>
    <property type="molecule type" value="Genomic_DNA"/>
</dbReference>
<evidence type="ECO:0000313" key="4">
    <source>
        <dbReference type="Proteomes" id="UP000287651"/>
    </source>
</evidence>
<reference evidence="3 4" key="1">
    <citation type="journal article" date="2014" name="Agronomy (Basel)">
        <title>A Draft Genome Sequence for Ensete ventricosum, the Drought-Tolerant Tree Against Hunger.</title>
        <authorList>
            <person name="Harrison J."/>
            <person name="Moore K.A."/>
            <person name="Paszkiewicz K."/>
            <person name="Jones T."/>
            <person name="Grant M."/>
            <person name="Ambacheew D."/>
            <person name="Muzemil S."/>
            <person name="Studholme D.J."/>
        </authorList>
    </citation>
    <scope>NUCLEOTIDE SEQUENCE [LARGE SCALE GENOMIC DNA]</scope>
</reference>
<feature type="transmembrane region" description="Helical" evidence="2">
    <location>
        <begin position="63"/>
        <end position="82"/>
    </location>
</feature>
<feature type="region of interest" description="Disordered" evidence="1">
    <location>
        <begin position="1"/>
        <end position="56"/>
    </location>
</feature>
<keyword evidence="2" id="KW-1133">Transmembrane helix</keyword>
<accession>A0A426XG70</accession>
<keyword evidence="2" id="KW-0472">Membrane</keyword>
<evidence type="ECO:0000313" key="3">
    <source>
        <dbReference type="EMBL" id="RRT38430.1"/>
    </source>
</evidence>
<organism evidence="3 4">
    <name type="scientific">Ensete ventricosum</name>
    <name type="common">Abyssinian banana</name>
    <name type="synonym">Musa ensete</name>
    <dbReference type="NCBI Taxonomy" id="4639"/>
    <lineage>
        <taxon>Eukaryota</taxon>
        <taxon>Viridiplantae</taxon>
        <taxon>Streptophyta</taxon>
        <taxon>Embryophyta</taxon>
        <taxon>Tracheophyta</taxon>
        <taxon>Spermatophyta</taxon>
        <taxon>Magnoliopsida</taxon>
        <taxon>Liliopsida</taxon>
        <taxon>Zingiberales</taxon>
        <taxon>Musaceae</taxon>
        <taxon>Ensete</taxon>
    </lineage>
</organism>
<dbReference type="AlphaFoldDB" id="A0A426XG70"/>
<feature type="compositionally biased region" description="Basic residues" evidence="1">
    <location>
        <begin position="34"/>
        <end position="45"/>
    </location>
</feature>
<comment type="caution">
    <text evidence="3">The sequence shown here is derived from an EMBL/GenBank/DDBJ whole genome shotgun (WGS) entry which is preliminary data.</text>
</comment>
<evidence type="ECO:0000256" key="2">
    <source>
        <dbReference type="SAM" id="Phobius"/>
    </source>
</evidence>
<name>A0A426XG70_ENSVE</name>
<sequence length="184" mass="20791">MEGDVSSPREARVGRRNLPAKPSREARASFSSPHNRRRFSPRSIKKPAGDGSGSGEQRRISKFSLFFSLFFFSLFVFLPRLIPPEIDRRPLKSTVTDQFRVVTGIPNQRYCLIAGGPVRITHIGWYDSKRQTLVSTIFSNALVSTTTHTREQGIDDCLKVSPLWYHVLTCAYGSIINPCLYDIV</sequence>
<proteinExistence type="predicted"/>